<dbReference type="Proteomes" id="UP000663880">
    <property type="component" value="Unassembled WGS sequence"/>
</dbReference>
<accession>A0A821SAV5</accession>
<evidence type="ECO:0000313" key="1">
    <source>
        <dbReference type="EMBL" id="CAF4856827.1"/>
    </source>
</evidence>
<sequence>MRQVATTGEAYVGRRRDQLDDSAMINKKNWLVSNGFYYYNNTNNEAPEEIHRQLGSFIKAVKMGGNTLWKYNLSYK</sequence>
<dbReference type="EMBL" id="CAJOBZ010000018">
    <property type="protein sequence ID" value="CAF4856827.1"/>
    <property type="molecule type" value="Genomic_DNA"/>
</dbReference>
<keyword evidence="2" id="KW-1185">Reference proteome</keyword>
<comment type="caution">
    <text evidence="1">The sequence shown here is derived from an EMBL/GenBank/DDBJ whole genome shotgun (WGS) entry which is preliminary data.</text>
</comment>
<evidence type="ECO:0000313" key="2">
    <source>
        <dbReference type="Proteomes" id="UP000663880"/>
    </source>
</evidence>
<proteinExistence type="predicted"/>
<name>A0A821SAV5_9NEOP</name>
<protein>
    <submittedName>
        <fullName evidence="1">Uncharacterized protein</fullName>
    </submittedName>
</protein>
<reference evidence="1" key="1">
    <citation type="submission" date="2021-02" db="EMBL/GenBank/DDBJ databases">
        <authorList>
            <person name="Steward A R."/>
        </authorList>
    </citation>
    <scope>NUCLEOTIDE SEQUENCE</scope>
</reference>
<organism evidence="1 2">
    <name type="scientific">Pieris macdunnoughi</name>
    <dbReference type="NCBI Taxonomy" id="345717"/>
    <lineage>
        <taxon>Eukaryota</taxon>
        <taxon>Metazoa</taxon>
        <taxon>Ecdysozoa</taxon>
        <taxon>Arthropoda</taxon>
        <taxon>Hexapoda</taxon>
        <taxon>Insecta</taxon>
        <taxon>Pterygota</taxon>
        <taxon>Neoptera</taxon>
        <taxon>Endopterygota</taxon>
        <taxon>Lepidoptera</taxon>
        <taxon>Glossata</taxon>
        <taxon>Ditrysia</taxon>
        <taxon>Papilionoidea</taxon>
        <taxon>Pieridae</taxon>
        <taxon>Pierinae</taxon>
        <taxon>Pieris</taxon>
    </lineage>
</organism>
<gene>
    <name evidence="1" type="ORF">PMACD_LOCUS7551</name>
</gene>
<dbReference type="AlphaFoldDB" id="A0A821SAV5"/>